<dbReference type="EMBL" id="BAABKY010000006">
    <property type="protein sequence ID" value="GAA5082790.1"/>
    <property type="molecule type" value="Genomic_DNA"/>
</dbReference>
<evidence type="ECO:0000313" key="2">
    <source>
        <dbReference type="Proteomes" id="UP001501083"/>
    </source>
</evidence>
<organism evidence="1 2">
    <name type="scientific">Lysobacter panacisoli</name>
    <dbReference type="NCBI Taxonomy" id="1255263"/>
    <lineage>
        <taxon>Bacteria</taxon>
        <taxon>Pseudomonadati</taxon>
        <taxon>Pseudomonadota</taxon>
        <taxon>Gammaproteobacteria</taxon>
        <taxon>Lysobacterales</taxon>
        <taxon>Lysobacteraceae</taxon>
        <taxon>Lysobacter</taxon>
    </lineage>
</organism>
<gene>
    <name evidence="1" type="ORF">GCM10025759_34970</name>
</gene>
<dbReference type="RefSeq" id="WP_158983892.1">
    <property type="nucleotide sequence ID" value="NZ_BAABKY010000006.1"/>
</dbReference>
<evidence type="ECO:0000313" key="1">
    <source>
        <dbReference type="EMBL" id="GAA5082790.1"/>
    </source>
</evidence>
<accession>A0ABP9LTE2</accession>
<proteinExistence type="predicted"/>
<comment type="caution">
    <text evidence="1">The sequence shown here is derived from an EMBL/GenBank/DDBJ whole genome shotgun (WGS) entry which is preliminary data.</text>
</comment>
<protein>
    <submittedName>
        <fullName evidence="1">Uncharacterized protein</fullName>
    </submittedName>
</protein>
<reference evidence="2" key="1">
    <citation type="journal article" date="2019" name="Int. J. Syst. Evol. Microbiol.">
        <title>The Global Catalogue of Microorganisms (GCM) 10K type strain sequencing project: providing services to taxonomists for standard genome sequencing and annotation.</title>
        <authorList>
            <consortium name="The Broad Institute Genomics Platform"/>
            <consortium name="The Broad Institute Genome Sequencing Center for Infectious Disease"/>
            <person name="Wu L."/>
            <person name="Ma J."/>
        </authorList>
    </citation>
    <scope>NUCLEOTIDE SEQUENCE [LARGE SCALE GENOMIC DNA]</scope>
    <source>
        <strain evidence="2">JCM 19212</strain>
    </source>
</reference>
<name>A0ABP9LTE2_9GAMM</name>
<dbReference type="Proteomes" id="UP001501083">
    <property type="component" value="Unassembled WGS sequence"/>
</dbReference>
<sequence>MKTKGYPGAGWRRDAVAVAGGASAPLLGAALQPLPFIDDETWLFCWYVLPPR</sequence>
<keyword evidence="2" id="KW-1185">Reference proteome</keyword>